<protein>
    <submittedName>
        <fullName evidence="2">Uncharacterized protein</fullName>
    </submittedName>
</protein>
<feature type="chain" id="PRO_5006587715" evidence="1">
    <location>
        <begin position="23"/>
        <end position="126"/>
    </location>
</feature>
<dbReference type="AlphaFoldDB" id="A0A0R8C746"/>
<reference evidence="2" key="1">
    <citation type="journal article" date="2015" name="J. Antimicrob. Chemother.">
        <title>Lateral dissemination and inter-patient transmission of blaKPC-3: role of a conjugative plasmid in spreading carbapenem resistance.</title>
        <authorList>
            <person name="Tijet N."/>
            <person name="Muller M.P."/>
            <person name="Matukas L.M."/>
            <person name="Khan A."/>
            <person name="Patel S.N."/>
            <person name="Melano R.G."/>
        </authorList>
    </citation>
    <scope>NUCLEOTIDE SEQUENCE</scope>
    <source>
        <strain evidence="2">GN1006</strain>
        <plasmid evidence="2">pKPC-SMH</plasmid>
    </source>
</reference>
<dbReference type="RefSeq" id="WP_032449363.1">
    <property type="nucleotide sequence ID" value="NZ_KT148595.1"/>
</dbReference>
<sequence>MVIKVNGVALLAILFISATAMAGIKSPIKVVSLIDFRGDNQELMVRDTESQCDYHVAVTKSEKNIEWLGVTLPQSRWEFVVDRRKCGDIIERVNMQIVPDTKIKTLPIEAGSVYYIYPDWDAFSQK</sequence>
<accession>A0A0R8C746</accession>
<feature type="signal peptide" evidence="1">
    <location>
        <begin position="1"/>
        <end position="22"/>
    </location>
</feature>
<name>A0A0R8C746_KLEPN</name>
<keyword evidence="2" id="KW-0614">Plasmid</keyword>
<dbReference type="EMBL" id="KT148595">
    <property type="protein sequence ID" value="AKT72953.1"/>
    <property type="molecule type" value="Genomic_DNA"/>
</dbReference>
<geneLocation type="plasmid" evidence="2">
    <name>pKPC-SMH</name>
</geneLocation>
<proteinExistence type="predicted"/>
<evidence type="ECO:0000256" key="1">
    <source>
        <dbReference type="SAM" id="SignalP"/>
    </source>
</evidence>
<keyword evidence="1" id="KW-0732">Signal</keyword>
<evidence type="ECO:0000313" key="2">
    <source>
        <dbReference type="EMBL" id="AKT72953.1"/>
    </source>
</evidence>
<organism evidence="2">
    <name type="scientific">Klebsiella pneumoniae subsp. pneumoniae</name>
    <dbReference type="NCBI Taxonomy" id="72407"/>
    <lineage>
        <taxon>Bacteria</taxon>
        <taxon>Pseudomonadati</taxon>
        <taxon>Pseudomonadota</taxon>
        <taxon>Gammaproteobacteria</taxon>
        <taxon>Enterobacterales</taxon>
        <taxon>Enterobacteriaceae</taxon>
        <taxon>Klebsiella/Raoultella group</taxon>
        <taxon>Klebsiella</taxon>
        <taxon>Klebsiella pneumoniae complex</taxon>
    </lineage>
</organism>